<feature type="region of interest" description="Disordered" evidence="4">
    <location>
        <begin position="1"/>
        <end position="110"/>
    </location>
</feature>
<evidence type="ECO:0000256" key="2">
    <source>
        <dbReference type="ARBA" id="ARBA00022989"/>
    </source>
</evidence>
<evidence type="ECO:0000313" key="6">
    <source>
        <dbReference type="EMBL" id="KZT09022.1"/>
    </source>
</evidence>
<proteinExistence type="predicted"/>
<dbReference type="PANTHER" id="PTHR28263">
    <property type="entry name" value="GOLGI TO ER TRAFFIC PROTEIN 2"/>
    <property type="match status" value="1"/>
</dbReference>
<accession>A0A165FII6</accession>
<feature type="transmembrane region" description="Helical" evidence="5">
    <location>
        <begin position="171"/>
        <end position="189"/>
    </location>
</feature>
<dbReference type="Proteomes" id="UP000076871">
    <property type="component" value="Unassembled WGS sequence"/>
</dbReference>
<dbReference type="EMBL" id="KV427613">
    <property type="protein sequence ID" value="KZT09022.1"/>
    <property type="molecule type" value="Genomic_DNA"/>
</dbReference>
<sequence>MSSAAARAEARRKAILSRGGDRLAKLTSSARGEDASAYLNEDRPLAPSPNITNVETFIGEQSDLPAPSAATSNARASRIPRPSQTASPRATVSSSPRMQQSANAQPNPVQEEQLRQLQEMLTGVGASPSLPQLGEDPFAAMMSSLVQPGNTPRIPAEKAAMVKPKTRLQKMIPLIHLLAAWALLAYFVLWKEPEKYESQTHDATSGNFWGRWAELGWKSPGEGWGVQTVPFFWALSALALVLHSWRILSKTNTPQPPMLLALALPHLPPPIPSIITNGMAYLQIGAIFLDDIAALLVGIGLLIWVAGWLAV</sequence>
<dbReference type="AlphaFoldDB" id="A0A165FII6"/>
<dbReference type="RefSeq" id="XP_040766762.1">
    <property type="nucleotide sequence ID" value="XM_040908394.1"/>
</dbReference>
<dbReference type="InParanoid" id="A0A165FII6"/>
<dbReference type="InterPro" id="IPR028143">
    <property type="entry name" value="Get2/sif1"/>
</dbReference>
<dbReference type="OrthoDB" id="5393181at2759"/>
<dbReference type="Pfam" id="PF08690">
    <property type="entry name" value="GET2"/>
    <property type="match status" value="1"/>
</dbReference>
<evidence type="ECO:0000256" key="4">
    <source>
        <dbReference type="SAM" id="MobiDB-lite"/>
    </source>
</evidence>
<keyword evidence="3 5" id="KW-0472">Membrane</keyword>
<feature type="transmembrane region" description="Helical" evidence="5">
    <location>
        <begin position="292"/>
        <end position="310"/>
    </location>
</feature>
<evidence type="ECO:0000256" key="1">
    <source>
        <dbReference type="ARBA" id="ARBA00022692"/>
    </source>
</evidence>
<feature type="compositionally biased region" description="Polar residues" evidence="4">
    <location>
        <begin position="82"/>
        <end position="108"/>
    </location>
</feature>
<feature type="transmembrane region" description="Helical" evidence="5">
    <location>
        <begin position="231"/>
        <end position="248"/>
    </location>
</feature>
<reference evidence="6 7" key="1">
    <citation type="journal article" date="2016" name="Mol. Biol. Evol.">
        <title>Comparative Genomics of Early-Diverging Mushroom-Forming Fungi Provides Insights into the Origins of Lignocellulose Decay Capabilities.</title>
        <authorList>
            <person name="Nagy L.G."/>
            <person name="Riley R."/>
            <person name="Tritt A."/>
            <person name="Adam C."/>
            <person name="Daum C."/>
            <person name="Floudas D."/>
            <person name="Sun H."/>
            <person name="Yadav J.S."/>
            <person name="Pangilinan J."/>
            <person name="Larsson K.H."/>
            <person name="Matsuura K."/>
            <person name="Barry K."/>
            <person name="Labutti K."/>
            <person name="Kuo R."/>
            <person name="Ohm R.A."/>
            <person name="Bhattacharya S.S."/>
            <person name="Shirouzu T."/>
            <person name="Yoshinaga Y."/>
            <person name="Martin F.M."/>
            <person name="Grigoriev I.V."/>
            <person name="Hibbett D.S."/>
        </authorList>
    </citation>
    <scope>NUCLEOTIDE SEQUENCE [LARGE SCALE GENOMIC DNA]</scope>
    <source>
        <strain evidence="6 7">93-53</strain>
    </source>
</reference>
<keyword evidence="2 5" id="KW-1133">Transmembrane helix</keyword>
<name>A0A165FII6_9APHY</name>
<gene>
    <name evidence="6" type="ORF">LAESUDRAFT_723332</name>
</gene>
<keyword evidence="1 5" id="KW-0812">Transmembrane</keyword>
<dbReference type="GeneID" id="63825423"/>
<keyword evidence="7" id="KW-1185">Reference proteome</keyword>
<dbReference type="STRING" id="1314785.A0A165FII6"/>
<evidence type="ECO:0000313" key="7">
    <source>
        <dbReference type="Proteomes" id="UP000076871"/>
    </source>
</evidence>
<dbReference type="PANTHER" id="PTHR28263:SF1">
    <property type="entry name" value="GOLGI TO ER TRAFFIC PROTEIN 2"/>
    <property type="match status" value="1"/>
</dbReference>
<dbReference type="GO" id="GO:0006890">
    <property type="term" value="P:retrograde vesicle-mediated transport, Golgi to endoplasmic reticulum"/>
    <property type="evidence" value="ECO:0007669"/>
    <property type="project" value="TreeGrafter"/>
</dbReference>
<protein>
    <recommendedName>
        <fullName evidence="8">GET complex, subunit GET2</fullName>
    </recommendedName>
</protein>
<organism evidence="6 7">
    <name type="scientific">Laetiporus sulphureus 93-53</name>
    <dbReference type="NCBI Taxonomy" id="1314785"/>
    <lineage>
        <taxon>Eukaryota</taxon>
        <taxon>Fungi</taxon>
        <taxon>Dikarya</taxon>
        <taxon>Basidiomycota</taxon>
        <taxon>Agaricomycotina</taxon>
        <taxon>Agaricomycetes</taxon>
        <taxon>Polyporales</taxon>
        <taxon>Laetiporus</taxon>
    </lineage>
</organism>
<evidence type="ECO:0000256" key="3">
    <source>
        <dbReference type="ARBA" id="ARBA00023136"/>
    </source>
</evidence>
<evidence type="ECO:0008006" key="8">
    <source>
        <dbReference type="Google" id="ProtNLM"/>
    </source>
</evidence>
<evidence type="ECO:0000256" key="5">
    <source>
        <dbReference type="SAM" id="Phobius"/>
    </source>
</evidence>